<dbReference type="InterPro" id="IPR016185">
    <property type="entry name" value="PreATP-grasp_dom_sf"/>
</dbReference>
<dbReference type="PROSITE" id="PS00867">
    <property type="entry name" value="CPSASE_2"/>
    <property type="match status" value="1"/>
</dbReference>
<dbReference type="NCBIfam" id="NF006367">
    <property type="entry name" value="PRK08591.1"/>
    <property type="match status" value="1"/>
</dbReference>
<dbReference type="RefSeq" id="WP_299586110.1">
    <property type="nucleotide sequence ID" value="NZ_JBGMEL010000009.1"/>
</dbReference>
<dbReference type="Proteomes" id="UP001569414">
    <property type="component" value="Unassembled WGS sequence"/>
</dbReference>
<dbReference type="Gene3D" id="3.40.50.20">
    <property type="match status" value="1"/>
</dbReference>
<evidence type="ECO:0000256" key="17">
    <source>
        <dbReference type="ARBA" id="ARBA00048600"/>
    </source>
</evidence>
<proteinExistence type="predicted"/>
<evidence type="ECO:0000256" key="2">
    <source>
        <dbReference type="ARBA" id="ARBA00004956"/>
    </source>
</evidence>
<keyword evidence="15 19" id="KW-0092">Biotin</keyword>
<organism evidence="22 23">
    <name type="scientific">Microbulbifer echini</name>
    <dbReference type="NCBI Taxonomy" id="1529067"/>
    <lineage>
        <taxon>Bacteria</taxon>
        <taxon>Pseudomonadati</taxon>
        <taxon>Pseudomonadota</taxon>
        <taxon>Gammaproteobacteria</taxon>
        <taxon>Cellvibrionales</taxon>
        <taxon>Microbulbiferaceae</taxon>
        <taxon>Microbulbifer</taxon>
    </lineage>
</organism>
<dbReference type="SUPFAM" id="SSF51246">
    <property type="entry name" value="Rudiment single hybrid motif"/>
    <property type="match status" value="1"/>
</dbReference>
<comment type="catalytic activity">
    <reaction evidence="17 19">
        <text>N(6)-biotinyl-L-lysyl-[protein] + hydrogencarbonate + ATP = N(6)-carboxybiotinyl-L-lysyl-[protein] + ADP + phosphate + H(+)</text>
        <dbReference type="Rhea" id="RHEA:13501"/>
        <dbReference type="Rhea" id="RHEA-COMP:10505"/>
        <dbReference type="Rhea" id="RHEA-COMP:10506"/>
        <dbReference type="ChEBI" id="CHEBI:15378"/>
        <dbReference type="ChEBI" id="CHEBI:17544"/>
        <dbReference type="ChEBI" id="CHEBI:30616"/>
        <dbReference type="ChEBI" id="CHEBI:43474"/>
        <dbReference type="ChEBI" id="CHEBI:83144"/>
        <dbReference type="ChEBI" id="CHEBI:83145"/>
        <dbReference type="ChEBI" id="CHEBI:456216"/>
        <dbReference type="EC" id="6.3.4.14"/>
    </reaction>
</comment>
<comment type="caution">
    <text evidence="22">The sequence shown here is derived from an EMBL/GenBank/DDBJ whole genome shotgun (WGS) entry which is preliminary data.</text>
</comment>
<dbReference type="Pfam" id="PF00289">
    <property type="entry name" value="Biotin_carb_N"/>
    <property type="match status" value="1"/>
</dbReference>
<dbReference type="PROSITE" id="PS50975">
    <property type="entry name" value="ATP_GRASP"/>
    <property type="match status" value="1"/>
</dbReference>
<evidence type="ECO:0000256" key="8">
    <source>
        <dbReference type="ARBA" id="ARBA00022723"/>
    </source>
</evidence>
<evidence type="ECO:0000256" key="12">
    <source>
        <dbReference type="ARBA" id="ARBA00022842"/>
    </source>
</evidence>
<evidence type="ECO:0000256" key="1">
    <source>
        <dbReference type="ARBA" id="ARBA00003761"/>
    </source>
</evidence>
<dbReference type="InterPro" id="IPR011764">
    <property type="entry name" value="Biotin_carboxylation_dom"/>
</dbReference>
<sequence>MFDKILIANRGEIALRILRACKEMGIATVAVHSLVDRNLKHVRLADESVCIGPNPSSQSYLNIPALISAMEITDAVAVHPGYGFLAENADFAEQVQKSGFTFIGPDPDVIRLMGDKVSAIAAMKKAGVPTVPGSDGPLPDNSERCLEVGEKVGYPVIIKAAAGGGGRGMRVVERAEDLINAIAVTKSEAQAAFGDGTVYMEKFLQNPRHVEIQVMSDGQGNAIHLGDRDCSLQRRHQKVLEEAPAPGIPAEVRKQVLESCVQACIDIGYRGAGTFEFLYEDERFYFIEMNTRIQVEHPVTEMVTGVDLIKEQIRVCAGEKLSLTQEDIVIRGHAFECRINAEDPQTFFPCPGKVNNFHMPGGLGVRVDSHLYSGYTVPPNYDSMIAKVITHAEDRETALARMRVALSELVVDGIKTNIPLQEELVRDEAFAKGGVNIHYLEKKLRI</sequence>
<evidence type="ECO:0000256" key="6">
    <source>
        <dbReference type="ARBA" id="ARBA00022516"/>
    </source>
</evidence>
<evidence type="ECO:0000256" key="13">
    <source>
        <dbReference type="ARBA" id="ARBA00023098"/>
    </source>
</evidence>
<evidence type="ECO:0000256" key="7">
    <source>
        <dbReference type="ARBA" id="ARBA00022598"/>
    </source>
</evidence>
<name>A0ABV4NPL8_9GAMM</name>
<evidence type="ECO:0000256" key="14">
    <source>
        <dbReference type="ARBA" id="ARBA00023160"/>
    </source>
</evidence>
<evidence type="ECO:0000256" key="15">
    <source>
        <dbReference type="ARBA" id="ARBA00023267"/>
    </source>
</evidence>
<dbReference type="InterPro" id="IPR013815">
    <property type="entry name" value="ATP_grasp_subdomain_1"/>
</dbReference>
<dbReference type="SUPFAM" id="SSF52440">
    <property type="entry name" value="PreATP-grasp domain"/>
    <property type="match status" value="1"/>
</dbReference>
<dbReference type="EC" id="6.3.4.14" evidence="4 19"/>
<dbReference type="InterPro" id="IPR051602">
    <property type="entry name" value="ACC_Biotin_Carboxylase"/>
</dbReference>
<evidence type="ECO:0000259" key="20">
    <source>
        <dbReference type="PROSITE" id="PS50975"/>
    </source>
</evidence>
<dbReference type="InterPro" id="IPR004549">
    <property type="entry name" value="Acetyl_CoA_COase_biotin_COase"/>
</dbReference>
<dbReference type="EMBL" id="JBGMEL010000009">
    <property type="protein sequence ID" value="MFA0790936.1"/>
    <property type="molecule type" value="Genomic_DNA"/>
</dbReference>
<keyword evidence="13 19" id="KW-0443">Lipid metabolism</keyword>
<gene>
    <name evidence="22" type="primary">accC</name>
    <name evidence="22" type="ORF">ACCI51_10305</name>
</gene>
<dbReference type="Gene3D" id="3.30.1490.20">
    <property type="entry name" value="ATP-grasp fold, A domain"/>
    <property type="match status" value="1"/>
</dbReference>
<evidence type="ECO:0000256" key="9">
    <source>
        <dbReference type="ARBA" id="ARBA00022741"/>
    </source>
</evidence>
<comment type="function">
    <text evidence="1 19">This protein is a component of the acetyl coenzyme A carboxylase complex; first, biotin carboxylase catalyzes the carboxylation of the carrier protein and then the transcarboxylase transfers the carboxyl group to form malonyl-CoA.</text>
</comment>
<evidence type="ECO:0000256" key="4">
    <source>
        <dbReference type="ARBA" id="ARBA00013263"/>
    </source>
</evidence>
<evidence type="ECO:0000256" key="3">
    <source>
        <dbReference type="ARBA" id="ARBA00011750"/>
    </source>
</evidence>
<dbReference type="PROSITE" id="PS00866">
    <property type="entry name" value="CPSASE_1"/>
    <property type="match status" value="1"/>
</dbReference>
<dbReference type="InterPro" id="IPR005482">
    <property type="entry name" value="Biotin_COase_C"/>
</dbReference>
<dbReference type="Pfam" id="PF02785">
    <property type="entry name" value="Biotin_carb_C"/>
    <property type="match status" value="1"/>
</dbReference>
<accession>A0ABV4NPL8</accession>
<evidence type="ECO:0000256" key="16">
    <source>
        <dbReference type="ARBA" id="ARBA00033786"/>
    </source>
</evidence>
<dbReference type="GO" id="GO:0004075">
    <property type="term" value="F:biotin carboxylase activity"/>
    <property type="evidence" value="ECO:0007669"/>
    <property type="project" value="UniProtKB-EC"/>
</dbReference>
<evidence type="ECO:0000256" key="10">
    <source>
        <dbReference type="ARBA" id="ARBA00022832"/>
    </source>
</evidence>
<keyword evidence="11 18" id="KW-0067">ATP-binding</keyword>
<comment type="pathway">
    <text evidence="2 19">Lipid metabolism; malonyl-CoA biosynthesis; malonyl-CoA from acetyl-CoA: step 1/1.</text>
</comment>
<evidence type="ECO:0000256" key="11">
    <source>
        <dbReference type="ARBA" id="ARBA00022840"/>
    </source>
</evidence>
<keyword evidence="12" id="KW-0460">Magnesium</keyword>
<dbReference type="PANTHER" id="PTHR48095">
    <property type="entry name" value="PYRUVATE CARBOXYLASE SUBUNIT A"/>
    <property type="match status" value="1"/>
</dbReference>
<dbReference type="InterPro" id="IPR005479">
    <property type="entry name" value="CPAse_ATP-bd"/>
</dbReference>
<dbReference type="InterPro" id="IPR011054">
    <property type="entry name" value="Rudment_hybrid_motif"/>
</dbReference>
<evidence type="ECO:0000259" key="21">
    <source>
        <dbReference type="PROSITE" id="PS50979"/>
    </source>
</evidence>
<evidence type="ECO:0000313" key="22">
    <source>
        <dbReference type="EMBL" id="MFA0790936.1"/>
    </source>
</evidence>
<protein>
    <recommendedName>
        <fullName evidence="5 19">Biotin carboxylase</fullName>
        <ecNumber evidence="4 19">6.3.4.14</ecNumber>
    </recommendedName>
    <alternativeName>
        <fullName evidence="16 19">Acetyl-coenzyme A carboxylase biotin carboxylase subunit A</fullName>
    </alternativeName>
</protein>
<keyword evidence="7 19" id="KW-0436">Ligase</keyword>
<dbReference type="InterPro" id="IPR005481">
    <property type="entry name" value="BC-like_N"/>
</dbReference>
<evidence type="ECO:0000256" key="19">
    <source>
        <dbReference type="RuleBase" id="RU365063"/>
    </source>
</evidence>
<evidence type="ECO:0000313" key="23">
    <source>
        <dbReference type="Proteomes" id="UP001569414"/>
    </source>
</evidence>
<keyword evidence="14 19" id="KW-0275">Fatty acid biosynthesis</keyword>
<keyword evidence="9 18" id="KW-0547">Nucleotide-binding</keyword>
<dbReference type="InterPro" id="IPR011761">
    <property type="entry name" value="ATP-grasp"/>
</dbReference>
<feature type="domain" description="ATP-grasp" evidence="20">
    <location>
        <begin position="120"/>
        <end position="317"/>
    </location>
</feature>
<keyword evidence="8" id="KW-0479">Metal-binding</keyword>
<dbReference type="Gene3D" id="3.30.470.20">
    <property type="entry name" value="ATP-grasp fold, B domain"/>
    <property type="match status" value="1"/>
</dbReference>
<evidence type="ECO:0000256" key="5">
    <source>
        <dbReference type="ARBA" id="ARBA00017242"/>
    </source>
</evidence>
<evidence type="ECO:0000256" key="18">
    <source>
        <dbReference type="PROSITE-ProRule" id="PRU00409"/>
    </source>
</evidence>
<dbReference type="PROSITE" id="PS50979">
    <property type="entry name" value="BC"/>
    <property type="match status" value="1"/>
</dbReference>
<keyword evidence="6 19" id="KW-0444">Lipid biosynthesis</keyword>
<feature type="domain" description="Biotin carboxylation" evidence="21">
    <location>
        <begin position="1"/>
        <end position="445"/>
    </location>
</feature>
<dbReference type="Pfam" id="PF02786">
    <property type="entry name" value="CPSase_L_D2"/>
    <property type="match status" value="1"/>
</dbReference>
<dbReference type="SUPFAM" id="SSF56059">
    <property type="entry name" value="Glutathione synthetase ATP-binding domain-like"/>
    <property type="match status" value="1"/>
</dbReference>
<keyword evidence="23" id="KW-1185">Reference proteome</keyword>
<dbReference type="NCBIfam" id="TIGR00514">
    <property type="entry name" value="accC"/>
    <property type="match status" value="1"/>
</dbReference>
<reference evidence="22 23" key="1">
    <citation type="submission" date="2024-08" db="EMBL/GenBank/DDBJ databases">
        <authorList>
            <person name="Ishaq N."/>
        </authorList>
    </citation>
    <scope>NUCLEOTIDE SEQUENCE [LARGE SCALE GENOMIC DNA]</scope>
    <source>
        <strain evidence="22 23">JCM 30400</strain>
    </source>
</reference>
<keyword evidence="10 19" id="KW-0276">Fatty acid metabolism</keyword>
<dbReference type="PANTHER" id="PTHR48095:SF2">
    <property type="entry name" value="BIOTIN CARBOXYLASE, CHLOROPLASTIC"/>
    <property type="match status" value="1"/>
</dbReference>
<dbReference type="SMART" id="SM00878">
    <property type="entry name" value="Biotin_carb_C"/>
    <property type="match status" value="1"/>
</dbReference>
<comment type="subunit">
    <text evidence="3 19">Acetyl-CoA carboxylase is a heterohexamer of biotin carboxyl carrier protein, biotin carboxylase and the two subunits of carboxyl transferase in a 2:2 complex.</text>
</comment>